<dbReference type="PROSITE" id="PS50844">
    <property type="entry name" value="AFP_LIKE"/>
    <property type="match status" value="1"/>
</dbReference>
<protein>
    <submittedName>
        <fullName evidence="2">N-acetylneuraminate synthase</fullName>
        <ecNumber evidence="2">2.5.1.56</ecNumber>
    </submittedName>
</protein>
<dbReference type="InterPro" id="IPR057736">
    <property type="entry name" value="SAF_PseI/NeuA/NeuB"/>
</dbReference>
<dbReference type="SUPFAM" id="SSF51569">
    <property type="entry name" value="Aldolase"/>
    <property type="match status" value="1"/>
</dbReference>
<feature type="domain" description="AFP-like" evidence="1">
    <location>
        <begin position="307"/>
        <end position="359"/>
    </location>
</feature>
<evidence type="ECO:0000259" key="1">
    <source>
        <dbReference type="PROSITE" id="PS50844"/>
    </source>
</evidence>
<reference evidence="3" key="1">
    <citation type="journal article" date="2019" name="Int. J. Syst. Evol. Microbiol.">
        <title>The Global Catalogue of Microorganisms (GCM) 10K type strain sequencing project: providing services to taxonomists for standard genome sequencing and annotation.</title>
        <authorList>
            <consortium name="The Broad Institute Genomics Platform"/>
            <consortium name="The Broad Institute Genome Sequencing Center for Infectious Disease"/>
            <person name="Wu L."/>
            <person name="Ma J."/>
        </authorList>
    </citation>
    <scope>NUCLEOTIDE SEQUENCE [LARGE SCALE GENOMIC DNA]</scope>
    <source>
        <strain evidence="3">CGMCC 1.18575</strain>
    </source>
</reference>
<dbReference type="CDD" id="cd11615">
    <property type="entry name" value="SAF_NeuB_like"/>
    <property type="match status" value="1"/>
</dbReference>
<dbReference type="NCBIfam" id="TIGR03569">
    <property type="entry name" value="NeuB_NnaB"/>
    <property type="match status" value="1"/>
</dbReference>
<comment type="caution">
    <text evidence="2">The sequence shown here is derived from an EMBL/GenBank/DDBJ whole genome shotgun (WGS) entry which is preliminary data.</text>
</comment>
<dbReference type="Proteomes" id="UP001596113">
    <property type="component" value="Unassembled WGS sequence"/>
</dbReference>
<dbReference type="EC" id="2.5.1.56" evidence="2"/>
<dbReference type="InterPro" id="IPR013132">
    <property type="entry name" value="PseI/NeuA/B-like_N"/>
</dbReference>
<dbReference type="Pfam" id="PF03102">
    <property type="entry name" value="NeuB"/>
    <property type="match status" value="1"/>
</dbReference>
<evidence type="ECO:0000313" key="2">
    <source>
        <dbReference type="EMBL" id="MFC5401729.1"/>
    </source>
</evidence>
<dbReference type="InterPro" id="IPR013785">
    <property type="entry name" value="Aldolase_TIM"/>
</dbReference>
<dbReference type="Gene3D" id="3.90.1210.10">
    <property type="entry name" value="Antifreeze-like/N-acetylneuraminic acid synthase C-terminal domain"/>
    <property type="match status" value="1"/>
</dbReference>
<keyword evidence="2" id="KW-0808">Transferase</keyword>
<dbReference type="PANTHER" id="PTHR42966">
    <property type="entry name" value="N-ACETYLNEURAMINATE SYNTHASE"/>
    <property type="match status" value="1"/>
</dbReference>
<dbReference type="EMBL" id="JBHSMI010000005">
    <property type="protein sequence ID" value="MFC5401729.1"/>
    <property type="molecule type" value="Genomic_DNA"/>
</dbReference>
<dbReference type="GO" id="GO:0050462">
    <property type="term" value="F:N-acetylneuraminate synthase activity"/>
    <property type="evidence" value="ECO:0007669"/>
    <property type="project" value="UniProtKB-EC"/>
</dbReference>
<dbReference type="InterPro" id="IPR036732">
    <property type="entry name" value="AFP_Neu5c_C_sf"/>
</dbReference>
<dbReference type="InterPro" id="IPR020007">
    <property type="entry name" value="NeuB/NeuA"/>
</dbReference>
<dbReference type="RefSeq" id="WP_378129561.1">
    <property type="nucleotide sequence ID" value="NZ_JBHSMI010000005.1"/>
</dbReference>
<accession>A0ABW0HL12</accession>
<gene>
    <name evidence="2" type="primary">neuB</name>
    <name evidence="2" type="ORF">ACFPOF_03200</name>
</gene>
<evidence type="ECO:0000313" key="3">
    <source>
        <dbReference type="Proteomes" id="UP001596113"/>
    </source>
</evidence>
<dbReference type="InterPro" id="IPR051690">
    <property type="entry name" value="PseI-like"/>
</dbReference>
<sequence>MTNRVYVIAEIGVNHNGSLELAKQLIERAVEAGADAVKFQTFKADKLVTPEASKAQYQRETTDREQSQLDMLKKLELSEADHHVLMAQCAELGIDFLSTPFDEDSLHFLAQRCKLSRLKLPSGEITNGPLLLAAAKSGLPIFLSTGMSTISEVEQALQVLAFGYLNSNLAPGKAHFESAYASPEGRRLLQEKVVLLHCTTEYPCPFEEVNLRSMDTLRDAFQLSVGYSDHTEGIAVSVAAAARGASVIEKHFTLDRNMEGPDHRSSIEPQQFREMVQSIRQIEIAMGSPYKGPTTSELKNKPIVRKSLVASAPIAEGERFTERNITMKRPGLGISPMEYWDLLNRIASRNYHVNEQISR</sequence>
<organism evidence="2 3">
    <name type="scientific">Cohnella soli</name>
    <dbReference type="NCBI Taxonomy" id="425005"/>
    <lineage>
        <taxon>Bacteria</taxon>
        <taxon>Bacillati</taxon>
        <taxon>Bacillota</taxon>
        <taxon>Bacilli</taxon>
        <taxon>Bacillales</taxon>
        <taxon>Paenibacillaceae</taxon>
        <taxon>Cohnella</taxon>
    </lineage>
</organism>
<keyword evidence="3" id="KW-1185">Reference proteome</keyword>
<dbReference type="Pfam" id="PF08666">
    <property type="entry name" value="SAF"/>
    <property type="match status" value="1"/>
</dbReference>
<dbReference type="InterPro" id="IPR013974">
    <property type="entry name" value="SAF"/>
</dbReference>
<dbReference type="Gene3D" id="3.20.20.70">
    <property type="entry name" value="Aldolase class I"/>
    <property type="match status" value="1"/>
</dbReference>
<dbReference type="InterPro" id="IPR006190">
    <property type="entry name" value="SAF_AFP_Neu5Ac"/>
</dbReference>
<dbReference type="PANTHER" id="PTHR42966:SF1">
    <property type="entry name" value="SIALIC ACID SYNTHASE"/>
    <property type="match status" value="1"/>
</dbReference>
<proteinExistence type="predicted"/>
<name>A0ABW0HL12_9BACL</name>
<dbReference type="SUPFAM" id="SSF51269">
    <property type="entry name" value="AFP III-like domain"/>
    <property type="match status" value="1"/>
</dbReference>